<feature type="compositionally biased region" description="Low complexity" evidence="1">
    <location>
        <begin position="31"/>
        <end position="46"/>
    </location>
</feature>
<proteinExistence type="predicted"/>
<evidence type="ECO:0000256" key="1">
    <source>
        <dbReference type="SAM" id="MobiDB-lite"/>
    </source>
</evidence>
<dbReference type="VEuPathDB" id="FungiDB:AMAG_18063"/>
<dbReference type="EMBL" id="GG745331">
    <property type="protein sequence ID" value="KNE57527.1"/>
    <property type="molecule type" value="Genomic_DNA"/>
</dbReference>
<dbReference type="Proteomes" id="UP000054350">
    <property type="component" value="Unassembled WGS sequence"/>
</dbReference>
<dbReference type="Pfam" id="PF11160">
    <property type="entry name" value="Hva1_TUDOR"/>
    <property type="match status" value="1"/>
</dbReference>
<name>A0A0L0S4U4_ALLM3</name>
<sequence>MRAGPRVALSPFTVDTATCDSTLHDPPSSTPTPTRRSTPPSTMSSSKITEVHTGHGAIRVGDHVRYRPVGGGDSIQTESQGVVEEIVTEEKHVGSVNVHATPDLPRVAIRNDHTQKVTAYRPENILGRVEEGGD</sequence>
<dbReference type="OrthoDB" id="10052172at2759"/>
<feature type="domain" description="Hypervirulence associated protein TUDOR" evidence="2">
    <location>
        <begin position="61"/>
        <end position="125"/>
    </location>
</feature>
<keyword evidence="4" id="KW-1185">Reference proteome</keyword>
<dbReference type="AlphaFoldDB" id="A0A0L0S4U4"/>
<reference evidence="3 4" key="1">
    <citation type="submission" date="2009-11" db="EMBL/GenBank/DDBJ databases">
        <title>Annotation of Allomyces macrogynus ATCC 38327.</title>
        <authorList>
            <consortium name="The Broad Institute Genome Sequencing Platform"/>
            <person name="Russ C."/>
            <person name="Cuomo C."/>
            <person name="Burger G."/>
            <person name="Gray M.W."/>
            <person name="Holland P.W.H."/>
            <person name="King N."/>
            <person name="Lang F.B.F."/>
            <person name="Roger A.J."/>
            <person name="Ruiz-Trillo I."/>
            <person name="Young S.K."/>
            <person name="Zeng Q."/>
            <person name="Gargeya S."/>
            <person name="Fitzgerald M."/>
            <person name="Haas B."/>
            <person name="Abouelleil A."/>
            <person name="Alvarado L."/>
            <person name="Arachchi H.M."/>
            <person name="Berlin A."/>
            <person name="Chapman S.B."/>
            <person name="Gearin G."/>
            <person name="Goldberg J."/>
            <person name="Griggs A."/>
            <person name="Gujja S."/>
            <person name="Hansen M."/>
            <person name="Heiman D."/>
            <person name="Howarth C."/>
            <person name="Larimer J."/>
            <person name="Lui A."/>
            <person name="MacDonald P.J.P."/>
            <person name="McCowen C."/>
            <person name="Montmayeur A."/>
            <person name="Murphy C."/>
            <person name="Neiman D."/>
            <person name="Pearson M."/>
            <person name="Priest M."/>
            <person name="Roberts A."/>
            <person name="Saif S."/>
            <person name="Shea T."/>
            <person name="Sisk P."/>
            <person name="Stolte C."/>
            <person name="Sykes S."/>
            <person name="Wortman J."/>
            <person name="Nusbaum C."/>
            <person name="Birren B."/>
        </authorList>
    </citation>
    <scope>NUCLEOTIDE SEQUENCE [LARGE SCALE GENOMIC DNA]</scope>
    <source>
        <strain evidence="3 4">ATCC 38327</strain>
    </source>
</reference>
<evidence type="ECO:0000313" key="4">
    <source>
        <dbReference type="Proteomes" id="UP000054350"/>
    </source>
</evidence>
<evidence type="ECO:0000259" key="2">
    <source>
        <dbReference type="Pfam" id="PF11160"/>
    </source>
</evidence>
<organism evidence="3 4">
    <name type="scientific">Allomyces macrogynus (strain ATCC 38327)</name>
    <name type="common">Allomyces javanicus var. macrogynus</name>
    <dbReference type="NCBI Taxonomy" id="578462"/>
    <lineage>
        <taxon>Eukaryota</taxon>
        <taxon>Fungi</taxon>
        <taxon>Fungi incertae sedis</taxon>
        <taxon>Blastocladiomycota</taxon>
        <taxon>Blastocladiomycetes</taxon>
        <taxon>Blastocladiales</taxon>
        <taxon>Blastocladiaceae</taxon>
        <taxon>Allomyces</taxon>
    </lineage>
</organism>
<dbReference type="OMA" id="VAIRNDH"/>
<accession>A0A0L0S4U4</accession>
<gene>
    <name evidence="3" type="ORF">AMAG_18063</name>
</gene>
<feature type="region of interest" description="Disordered" evidence="1">
    <location>
        <begin position="1"/>
        <end position="56"/>
    </location>
</feature>
<protein>
    <recommendedName>
        <fullName evidence="2">Hypervirulence associated protein TUDOR domain-containing protein</fullName>
    </recommendedName>
</protein>
<reference evidence="4" key="2">
    <citation type="submission" date="2009-11" db="EMBL/GenBank/DDBJ databases">
        <title>The Genome Sequence of Allomyces macrogynus strain ATCC 38327.</title>
        <authorList>
            <consortium name="The Broad Institute Genome Sequencing Platform"/>
            <person name="Russ C."/>
            <person name="Cuomo C."/>
            <person name="Shea T."/>
            <person name="Young S.K."/>
            <person name="Zeng Q."/>
            <person name="Koehrsen M."/>
            <person name="Haas B."/>
            <person name="Borodovsky M."/>
            <person name="Guigo R."/>
            <person name="Alvarado L."/>
            <person name="Berlin A."/>
            <person name="Borenstein D."/>
            <person name="Chen Z."/>
            <person name="Engels R."/>
            <person name="Freedman E."/>
            <person name="Gellesch M."/>
            <person name="Goldberg J."/>
            <person name="Griggs A."/>
            <person name="Gujja S."/>
            <person name="Heiman D."/>
            <person name="Hepburn T."/>
            <person name="Howarth C."/>
            <person name="Jen D."/>
            <person name="Larson L."/>
            <person name="Lewis B."/>
            <person name="Mehta T."/>
            <person name="Park D."/>
            <person name="Pearson M."/>
            <person name="Roberts A."/>
            <person name="Saif S."/>
            <person name="Shenoy N."/>
            <person name="Sisk P."/>
            <person name="Stolte C."/>
            <person name="Sykes S."/>
            <person name="Walk T."/>
            <person name="White J."/>
            <person name="Yandava C."/>
            <person name="Burger G."/>
            <person name="Gray M.W."/>
            <person name="Holland P.W.H."/>
            <person name="King N."/>
            <person name="Lang F.B.F."/>
            <person name="Roger A.J."/>
            <person name="Ruiz-Trillo I."/>
            <person name="Lander E."/>
            <person name="Nusbaum C."/>
        </authorList>
    </citation>
    <scope>NUCLEOTIDE SEQUENCE [LARGE SCALE GENOMIC DNA]</scope>
    <source>
        <strain evidence="4">ATCC 38327</strain>
    </source>
</reference>
<evidence type="ECO:0000313" key="3">
    <source>
        <dbReference type="EMBL" id="KNE57527.1"/>
    </source>
</evidence>
<dbReference type="InterPro" id="IPR021331">
    <property type="entry name" value="Hva1_TUDOR"/>
</dbReference>